<dbReference type="EMBL" id="UZAH01000995">
    <property type="protein sequence ID" value="VDO19426.1"/>
    <property type="molecule type" value="Genomic_DNA"/>
</dbReference>
<protein>
    <submittedName>
        <fullName evidence="3">Ig-like domain-containing protein</fullName>
    </submittedName>
</protein>
<proteinExistence type="predicted"/>
<sequence length="112" mass="12972">MKRSRCVHKFLNKQRIMRTFWGRKGKPITLPCSLPVSEDSNYSLEWRKDSKLIMSAYGDEAGHAAPSLQGQRLNCSATLCCLYSNNTYSQRRIHVARRQQKAMIARISFDFD</sequence>
<gene>
    <name evidence="1" type="ORF">HPBE_LOCUS1044</name>
</gene>
<evidence type="ECO:0000313" key="3">
    <source>
        <dbReference type="WBParaSite" id="HPBE_0000104301-mRNA-1"/>
    </source>
</evidence>
<dbReference type="AlphaFoldDB" id="A0A183F4F1"/>
<evidence type="ECO:0000313" key="2">
    <source>
        <dbReference type="Proteomes" id="UP000050761"/>
    </source>
</evidence>
<organism evidence="2 3">
    <name type="scientific">Heligmosomoides polygyrus</name>
    <name type="common">Parasitic roundworm</name>
    <dbReference type="NCBI Taxonomy" id="6339"/>
    <lineage>
        <taxon>Eukaryota</taxon>
        <taxon>Metazoa</taxon>
        <taxon>Ecdysozoa</taxon>
        <taxon>Nematoda</taxon>
        <taxon>Chromadorea</taxon>
        <taxon>Rhabditida</taxon>
        <taxon>Rhabditina</taxon>
        <taxon>Rhabditomorpha</taxon>
        <taxon>Strongyloidea</taxon>
        <taxon>Heligmosomidae</taxon>
        <taxon>Heligmosomoides</taxon>
    </lineage>
</organism>
<dbReference type="Proteomes" id="UP000050761">
    <property type="component" value="Unassembled WGS sequence"/>
</dbReference>
<reference evidence="3" key="2">
    <citation type="submission" date="2019-09" db="UniProtKB">
        <authorList>
            <consortium name="WormBaseParasite"/>
        </authorList>
    </citation>
    <scope>IDENTIFICATION</scope>
</reference>
<keyword evidence="2" id="KW-1185">Reference proteome</keyword>
<accession>A0A3P7TDV2</accession>
<evidence type="ECO:0000313" key="1">
    <source>
        <dbReference type="EMBL" id="VDO19426.1"/>
    </source>
</evidence>
<dbReference type="OrthoDB" id="5857426at2759"/>
<dbReference type="WBParaSite" id="HPBE_0000104301-mRNA-1">
    <property type="protein sequence ID" value="HPBE_0000104301-mRNA-1"/>
    <property type="gene ID" value="HPBE_0000104301"/>
</dbReference>
<reference evidence="1 2" key="1">
    <citation type="submission" date="2018-11" db="EMBL/GenBank/DDBJ databases">
        <authorList>
            <consortium name="Pathogen Informatics"/>
        </authorList>
    </citation>
    <scope>NUCLEOTIDE SEQUENCE [LARGE SCALE GENOMIC DNA]</scope>
</reference>
<name>A0A183F4F1_HELPZ</name>
<accession>A0A183F4F1</accession>